<sequence length="196" mass="22442">MGYTIRPSHPSDAAALSDLLRESFYTAFRDVEGATEEFFTTYFKTTLAPDNLRKVLEDDKWTFLVAEDEAEPVERGGKLEGMIQILHPQSQTPEGPSRSPSEDPPEDFSLSRQAHLSRFYLLPSAQGSGLATKLFNAMLEICRDRGYTTMELDVLSTNYRGIRFYEKMGFKKVKEVHNENDGKFKRVDWIMVKDLE</sequence>
<dbReference type="PANTHER" id="PTHR43617">
    <property type="entry name" value="L-AMINO ACID N-ACETYLTRANSFERASE"/>
    <property type="match status" value="1"/>
</dbReference>
<feature type="domain" description="N-acetyltransferase" evidence="2">
    <location>
        <begin position="3"/>
        <end position="196"/>
    </location>
</feature>
<proteinExistence type="predicted"/>
<keyword evidence="5" id="KW-1185">Reference proteome</keyword>
<dbReference type="AlphaFoldDB" id="A0A1A6AD92"/>
<dbReference type="EMBL" id="CP144531">
    <property type="protein sequence ID" value="WWC59087.1"/>
    <property type="molecule type" value="Genomic_DNA"/>
</dbReference>
<dbReference type="PROSITE" id="PS51186">
    <property type="entry name" value="GNAT"/>
    <property type="match status" value="1"/>
</dbReference>
<organism evidence="3">
    <name type="scientific">Kwoniella dejecticola CBS 10117</name>
    <dbReference type="NCBI Taxonomy" id="1296121"/>
    <lineage>
        <taxon>Eukaryota</taxon>
        <taxon>Fungi</taxon>
        <taxon>Dikarya</taxon>
        <taxon>Basidiomycota</taxon>
        <taxon>Agaricomycotina</taxon>
        <taxon>Tremellomycetes</taxon>
        <taxon>Tremellales</taxon>
        <taxon>Cryptococcaceae</taxon>
        <taxon>Kwoniella</taxon>
    </lineage>
</organism>
<dbReference type="CDD" id="cd04301">
    <property type="entry name" value="NAT_SF"/>
    <property type="match status" value="1"/>
</dbReference>
<protein>
    <recommendedName>
        <fullName evidence="2">N-acetyltransferase domain-containing protein</fullName>
    </recommendedName>
</protein>
<evidence type="ECO:0000256" key="1">
    <source>
        <dbReference type="SAM" id="MobiDB-lite"/>
    </source>
</evidence>
<accession>A0A1A6AD92</accession>
<evidence type="ECO:0000313" key="5">
    <source>
        <dbReference type="Proteomes" id="UP000078595"/>
    </source>
</evidence>
<evidence type="ECO:0000313" key="3">
    <source>
        <dbReference type="EMBL" id="OBR88013.1"/>
    </source>
</evidence>
<evidence type="ECO:0000313" key="4">
    <source>
        <dbReference type="EMBL" id="WWC59087.1"/>
    </source>
</evidence>
<dbReference type="Proteomes" id="UP000078595">
    <property type="component" value="Chromosome 2"/>
</dbReference>
<dbReference type="OrthoDB" id="9975416at2759"/>
<dbReference type="STRING" id="1296121.A0A1A6AD92"/>
<dbReference type="SUPFAM" id="SSF55729">
    <property type="entry name" value="Acyl-CoA N-acyltransferases (Nat)"/>
    <property type="match status" value="1"/>
</dbReference>
<feature type="region of interest" description="Disordered" evidence="1">
    <location>
        <begin position="89"/>
        <end position="109"/>
    </location>
</feature>
<dbReference type="RefSeq" id="XP_018265855.1">
    <property type="nucleotide sequence ID" value="XM_018405574.1"/>
</dbReference>
<dbReference type="EMBL" id="KI894028">
    <property type="protein sequence ID" value="OBR88013.1"/>
    <property type="molecule type" value="Genomic_DNA"/>
</dbReference>
<dbReference type="InterPro" id="IPR050276">
    <property type="entry name" value="MshD_Acetyltransferase"/>
</dbReference>
<dbReference type="KEGG" id="kdj:28965928"/>
<name>A0A1A6AD92_9TREE</name>
<dbReference type="InterPro" id="IPR016181">
    <property type="entry name" value="Acyl_CoA_acyltransferase"/>
</dbReference>
<dbReference type="VEuPathDB" id="FungiDB:I303_02229"/>
<dbReference type="GeneID" id="28965928"/>
<dbReference type="Gene3D" id="3.40.630.30">
    <property type="match status" value="1"/>
</dbReference>
<reference evidence="4" key="3">
    <citation type="submission" date="2024-02" db="EMBL/GenBank/DDBJ databases">
        <title>Comparative genomics of Cryptococcus and Kwoniella reveals pathogenesis evolution and contrasting modes of karyotype evolution via chromosome fusion or intercentromeric recombination.</title>
        <authorList>
            <person name="Coelho M.A."/>
            <person name="David-Palma M."/>
            <person name="Shea T."/>
            <person name="Bowers K."/>
            <person name="McGinley-Smith S."/>
            <person name="Mohammad A.W."/>
            <person name="Gnirke A."/>
            <person name="Yurkov A.M."/>
            <person name="Nowrousian M."/>
            <person name="Sun S."/>
            <person name="Cuomo C.A."/>
            <person name="Heitman J."/>
        </authorList>
    </citation>
    <scope>NUCLEOTIDE SEQUENCE</scope>
    <source>
        <strain evidence="4">CBS 10117</strain>
    </source>
</reference>
<dbReference type="PANTHER" id="PTHR43617:SF20">
    <property type="entry name" value="N-ALPHA-ACETYLTRANSFERASE RIMI"/>
    <property type="match status" value="1"/>
</dbReference>
<evidence type="ECO:0000259" key="2">
    <source>
        <dbReference type="PROSITE" id="PS51186"/>
    </source>
</evidence>
<reference evidence="4" key="2">
    <citation type="submission" date="2013-07" db="EMBL/GenBank/DDBJ databases">
        <authorList>
            <consortium name="The Broad Institute Genome Sequencing Platform"/>
            <person name="Cuomo C."/>
            <person name="Litvintseva A."/>
            <person name="Chen Y."/>
            <person name="Heitman J."/>
            <person name="Sun S."/>
            <person name="Springer D."/>
            <person name="Dromer F."/>
            <person name="Young S.K."/>
            <person name="Zeng Q."/>
            <person name="Gargeya S."/>
            <person name="Fitzgerald M."/>
            <person name="Abouelleil A."/>
            <person name="Alvarado L."/>
            <person name="Berlin A.M."/>
            <person name="Chapman S.B."/>
            <person name="Dewar J."/>
            <person name="Goldberg J."/>
            <person name="Griggs A."/>
            <person name="Gujja S."/>
            <person name="Hansen M."/>
            <person name="Howarth C."/>
            <person name="Imamovic A."/>
            <person name="Larimer J."/>
            <person name="McCowan C."/>
            <person name="Murphy C."/>
            <person name="Pearson M."/>
            <person name="Priest M."/>
            <person name="Roberts A."/>
            <person name="Saif S."/>
            <person name="Shea T."/>
            <person name="Sykes S."/>
            <person name="Wortman J."/>
            <person name="Nusbaum C."/>
            <person name="Birren B."/>
        </authorList>
    </citation>
    <scope>NUCLEOTIDE SEQUENCE</scope>
    <source>
        <strain evidence="4">CBS 10117</strain>
    </source>
</reference>
<gene>
    <name evidence="3" type="ORF">I303_02229</name>
    <name evidence="4" type="ORF">I303_101635</name>
</gene>
<dbReference type="GO" id="GO:0016747">
    <property type="term" value="F:acyltransferase activity, transferring groups other than amino-acyl groups"/>
    <property type="evidence" value="ECO:0007669"/>
    <property type="project" value="InterPro"/>
</dbReference>
<reference evidence="3" key="1">
    <citation type="submission" date="2013-07" db="EMBL/GenBank/DDBJ databases">
        <title>The Genome Sequence of Cryptococcus dejecticola CBS10117.</title>
        <authorList>
            <consortium name="The Broad Institute Genome Sequencing Platform"/>
            <person name="Cuomo C."/>
            <person name="Litvintseva A."/>
            <person name="Chen Y."/>
            <person name="Heitman J."/>
            <person name="Sun S."/>
            <person name="Springer D."/>
            <person name="Dromer F."/>
            <person name="Young S.K."/>
            <person name="Zeng Q."/>
            <person name="Gargeya S."/>
            <person name="Fitzgerald M."/>
            <person name="Abouelleil A."/>
            <person name="Alvarado L."/>
            <person name="Berlin A.M."/>
            <person name="Chapman S.B."/>
            <person name="Dewar J."/>
            <person name="Goldberg J."/>
            <person name="Griggs A."/>
            <person name="Gujja S."/>
            <person name="Hansen M."/>
            <person name="Howarth C."/>
            <person name="Imamovic A."/>
            <person name="Larimer J."/>
            <person name="McCowan C."/>
            <person name="Murphy C."/>
            <person name="Pearson M."/>
            <person name="Priest M."/>
            <person name="Roberts A."/>
            <person name="Saif S."/>
            <person name="Shea T."/>
            <person name="Sykes S."/>
            <person name="Wortman J."/>
            <person name="Nusbaum C."/>
            <person name="Birren B."/>
        </authorList>
    </citation>
    <scope>NUCLEOTIDE SEQUENCE [LARGE SCALE GENOMIC DNA]</scope>
    <source>
        <strain evidence="3">CBS 10117</strain>
    </source>
</reference>
<dbReference type="Pfam" id="PF00583">
    <property type="entry name" value="Acetyltransf_1"/>
    <property type="match status" value="1"/>
</dbReference>
<dbReference type="InterPro" id="IPR000182">
    <property type="entry name" value="GNAT_dom"/>
</dbReference>